<evidence type="ECO:0000313" key="1">
    <source>
        <dbReference type="EMBL" id="GFF44101.1"/>
    </source>
</evidence>
<reference evidence="1 2" key="1">
    <citation type="submission" date="2020-01" db="EMBL/GenBank/DDBJ databases">
        <title>Draft genome sequence of Aspergillus udagawae IFM 46972.</title>
        <authorList>
            <person name="Takahashi H."/>
            <person name="Yaguchi T."/>
        </authorList>
    </citation>
    <scope>NUCLEOTIDE SEQUENCE [LARGE SCALE GENOMIC DNA]</scope>
    <source>
        <strain evidence="1 2">IFM 46972</strain>
    </source>
</reference>
<comment type="caution">
    <text evidence="1">The sequence shown here is derived from an EMBL/GenBank/DDBJ whole genome shotgun (WGS) entry which is preliminary data.</text>
</comment>
<dbReference type="Proteomes" id="UP000465221">
    <property type="component" value="Unassembled WGS sequence"/>
</dbReference>
<name>A0A8H3P2P2_9EURO</name>
<dbReference type="EMBL" id="BLKC01000056">
    <property type="protein sequence ID" value="GFF44101.1"/>
    <property type="molecule type" value="Genomic_DNA"/>
</dbReference>
<evidence type="ECO:0000313" key="2">
    <source>
        <dbReference type="Proteomes" id="UP000465221"/>
    </source>
</evidence>
<accession>A0A8H3P2P2</accession>
<sequence>MSGSPLDTASFAATKKGRFSKWKSKLDEDARFWLEMSEGDVKISMILVNRRIPEIALERQKFNDAEPAMTQKESYKKYLEPGPSKLALPPFKEDSFVAPSIKSPPSDYYGGGLHNVRNDRPLLSGQTIMSFKHDPENYPPSGYQTLAYSQRAVLDDDGSDGDTDEGLAIYPPKANPIMTTDTLGQGLSRNDVAVRLARYMDDPKLLNGTYGDVWSLTT</sequence>
<proteinExistence type="predicted"/>
<organism evidence="1 2">
    <name type="scientific">Aspergillus udagawae</name>
    <dbReference type="NCBI Taxonomy" id="91492"/>
    <lineage>
        <taxon>Eukaryota</taxon>
        <taxon>Fungi</taxon>
        <taxon>Dikarya</taxon>
        <taxon>Ascomycota</taxon>
        <taxon>Pezizomycotina</taxon>
        <taxon>Eurotiomycetes</taxon>
        <taxon>Eurotiomycetidae</taxon>
        <taxon>Eurotiales</taxon>
        <taxon>Aspergillaceae</taxon>
        <taxon>Aspergillus</taxon>
        <taxon>Aspergillus subgen. Fumigati</taxon>
    </lineage>
</organism>
<dbReference type="AlphaFoldDB" id="A0A8H3P2P2"/>
<protein>
    <submittedName>
        <fullName evidence="1">Uncharacterized protein</fullName>
    </submittedName>
</protein>
<gene>
    <name evidence="1" type="ORF">IFM46972_07436</name>
</gene>